<evidence type="ECO:0000256" key="6">
    <source>
        <dbReference type="HAMAP-Rule" id="MF_00122"/>
    </source>
</evidence>
<dbReference type="GO" id="GO:0050567">
    <property type="term" value="F:glutaminyl-tRNA synthase (glutamine-hydrolyzing) activity"/>
    <property type="evidence" value="ECO:0007669"/>
    <property type="project" value="UniProtKB-UniRule"/>
</dbReference>
<evidence type="ECO:0000256" key="2">
    <source>
        <dbReference type="ARBA" id="ARBA00011123"/>
    </source>
</evidence>
<dbReference type="GO" id="GO:0005524">
    <property type="term" value="F:ATP binding"/>
    <property type="evidence" value="ECO:0007669"/>
    <property type="project" value="UniProtKB-KW"/>
</dbReference>
<dbReference type="InterPro" id="IPR036113">
    <property type="entry name" value="Asp/Glu-ADT_sf_sub_c"/>
</dbReference>
<keyword evidence="6" id="KW-0067">ATP-binding</keyword>
<keyword evidence="8" id="KW-1185">Reference proteome</keyword>
<dbReference type="InterPro" id="IPR003837">
    <property type="entry name" value="GatC"/>
</dbReference>
<comment type="subunit">
    <text evidence="2 6">Heterotrimer of A, B and C subunits.</text>
</comment>
<dbReference type="Gene3D" id="1.10.20.60">
    <property type="entry name" value="Glu-tRNAGln amidotransferase C subunit, N-terminal domain"/>
    <property type="match status" value="1"/>
</dbReference>
<evidence type="ECO:0000313" key="8">
    <source>
        <dbReference type="Proteomes" id="UP000184035"/>
    </source>
</evidence>
<comment type="catalytic activity">
    <reaction evidence="5 6">
        <text>L-glutamyl-tRNA(Gln) + L-glutamine + ATP + H2O = L-glutaminyl-tRNA(Gln) + L-glutamate + ADP + phosphate + H(+)</text>
        <dbReference type="Rhea" id="RHEA:17521"/>
        <dbReference type="Rhea" id="RHEA-COMP:9681"/>
        <dbReference type="Rhea" id="RHEA-COMP:9684"/>
        <dbReference type="ChEBI" id="CHEBI:15377"/>
        <dbReference type="ChEBI" id="CHEBI:15378"/>
        <dbReference type="ChEBI" id="CHEBI:29985"/>
        <dbReference type="ChEBI" id="CHEBI:30616"/>
        <dbReference type="ChEBI" id="CHEBI:43474"/>
        <dbReference type="ChEBI" id="CHEBI:58359"/>
        <dbReference type="ChEBI" id="CHEBI:78520"/>
        <dbReference type="ChEBI" id="CHEBI:78521"/>
        <dbReference type="ChEBI" id="CHEBI:456216"/>
    </reaction>
</comment>
<gene>
    <name evidence="6" type="primary">gatC</name>
    <name evidence="7" type="ORF">SAMN05443638_13335</name>
</gene>
<evidence type="ECO:0000256" key="5">
    <source>
        <dbReference type="ARBA" id="ARBA00047913"/>
    </source>
</evidence>
<dbReference type="OrthoDB" id="9813938at2"/>
<keyword evidence="6" id="KW-0648">Protein biosynthesis</keyword>
<dbReference type="GO" id="GO:0050566">
    <property type="term" value="F:asparaginyl-tRNA synthase (glutamine-hydrolyzing) activity"/>
    <property type="evidence" value="ECO:0007669"/>
    <property type="project" value="RHEA"/>
</dbReference>
<reference evidence="7 8" key="1">
    <citation type="submission" date="2016-11" db="EMBL/GenBank/DDBJ databases">
        <authorList>
            <person name="Jaros S."/>
            <person name="Januszkiewicz K."/>
            <person name="Wedrychowicz H."/>
        </authorList>
    </citation>
    <scope>NUCLEOTIDE SEQUENCE [LARGE SCALE GENOMIC DNA]</scope>
    <source>
        <strain evidence="7 8">DSM 2631</strain>
    </source>
</reference>
<dbReference type="AlphaFoldDB" id="A0A1M4YXJ4"/>
<dbReference type="NCBIfam" id="TIGR00135">
    <property type="entry name" value="gatC"/>
    <property type="match status" value="1"/>
</dbReference>
<accession>A0A1M4YXJ4</accession>
<sequence>MLITKSDLDYLEILSKLSFDEKEKEKLLEDLNEFLQYVDKINEINTKDIEITVNPYYIENKFREDEIEEYKNIENIMENAPEHFKSYIVVPKVID</sequence>
<keyword evidence="6" id="KW-0436">Ligase</keyword>
<dbReference type="GO" id="GO:0070681">
    <property type="term" value="P:glutaminyl-tRNAGln biosynthesis via transamidation"/>
    <property type="evidence" value="ECO:0007669"/>
    <property type="project" value="TreeGrafter"/>
</dbReference>
<comment type="similarity">
    <text evidence="1 6">Belongs to the GatC family.</text>
</comment>
<evidence type="ECO:0000256" key="3">
    <source>
        <dbReference type="ARBA" id="ARBA00024799"/>
    </source>
</evidence>
<dbReference type="RefSeq" id="WP_072897493.1">
    <property type="nucleotide sequence ID" value="NZ_FQVM01000033.1"/>
</dbReference>
<proteinExistence type="inferred from homology"/>
<organism evidence="7 8">
    <name type="scientific">Clostridium fallax</name>
    <dbReference type="NCBI Taxonomy" id="1533"/>
    <lineage>
        <taxon>Bacteria</taxon>
        <taxon>Bacillati</taxon>
        <taxon>Bacillota</taxon>
        <taxon>Clostridia</taxon>
        <taxon>Eubacteriales</taxon>
        <taxon>Clostridiaceae</taxon>
        <taxon>Clostridium</taxon>
    </lineage>
</organism>
<dbReference type="STRING" id="1533.SAMN05443638_13335"/>
<keyword evidence="7" id="KW-0808">Transferase</keyword>
<comment type="function">
    <text evidence="3 6">Allows the formation of correctly charged Asn-tRNA(Asn) or Gln-tRNA(Gln) through the transamidation of misacylated Asp-tRNA(Asn) or Glu-tRNA(Gln) in organisms which lack either or both of asparaginyl-tRNA or glutaminyl-tRNA synthetases. The reaction takes place in the presence of glutamine and ATP through an activated phospho-Asp-tRNA(Asn) or phospho-Glu-tRNA(Gln).</text>
</comment>
<comment type="catalytic activity">
    <reaction evidence="4 6">
        <text>L-aspartyl-tRNA(Asn) + L-glutamine + ATP + H2O = L-asparaginyl-tRNA(Asn) + L-glutamate + ADP + phosphate + 2 H(+)</text>
        <dbReference type="Rhea" id="RHEA:14513"/>
        <dbReference type="Rhea" id="RHEA-COMP:9674"/>
        <dbReference type="Rhea" id="RHEA-COMP:9677"/>
        <dbReference type="ChEBI" id="CHEBI:15377"/>
        <dbReference type="ChEBI" id="CHEBI:15378"/>
        <dbReference type="ChEBI" id="CHEBI:29985"/>
        <dbReference type="ChEBI" id="CHEBI:30616"/>
        <dbReference type="ChEBI" id="CHEBI:43474"/>
        <dbReference type="ChEBI" id="CHEBI:58359"/>
        <dbReference type="ChEBI" id="CHEBI:78515"/>
        <dbReference type="ChEBI" id="CHEBI:78516"/>
        <dbReference type="ChEBI" id="CHEBI:456216"/>
    </reaction>
</comment>
<dbReference type="PANTHER" id="PTHR15004:SF0">
    <property type="entry name" value="GLUTAMYL-TRNA(GLN) AMIDOTRANSFERASE SUBUNIT C, MITOCHONDRIAL"/>
    <property type="match status" value="1"/>
</dbReference>
<dbReference type="Proteomes" id="UP000184035">
    <property type="component" value="Unassembled WGS sequence"/>
</dbReference>
<name>A0A1M4YXJ4_9CLOT</name>
<dbReference type="EMBL" id="FQVM01000033">
    <property type="protein sequence ID" value="SHF10277.1"/>
    <property type="molecule type" value="Genomic_DNA"/>
</dbReference>
<evidence type="ECO:0000256" key="1">
    <source>
        <dbReference type="ARBA" id="ARBA00010757"/>
    </source>
</evidence>
<dbReference type="Pfam" id="PF02686">
    <property type="entry name" value="GatC"/>
    <property type="match status" value="1"/>
</dbReference>
<dbReference type="GO" id="GO:0006450">
    <property type="term" value="P:regulation of translational fidelity"/>
    <property type="evidence" value="ECO:0007669"/>
    <property type="project" value="InterPro"/>
</dbReference>
<dbReference type="GO" id="GO:0006412">
    <property type="term" value="P:translation"/>
    <property type="evidence" value="ECO:0007669"/>
    <property type="project" value="UniProtKB-UniRule"/>
</dbReference>
<dbReference type="HAMAP" id="MF_00122">
    <property type="entry name" value="GatC"/>
    <property type="match status" value="1"/>
</dbReference>
<evidence type="ECO:0000313" key="7">
    <source>
        <dbReference type="EMBL" id="SHF10277.1"/>
    </source>
</evidence>
<keyword evidence="6" id="KW-0547">Nucleotide-binding</keyword>
<evidence type="ECO:0000256" key="4">
    <source>
        <dbReference type="ARBA" id="ARBA00047380"/>
    </source>
</evidence>
<dbReference type="SUPFAM" id="SSF141000">
    <property type="entry name" value="Glu-tRNAGln amidotransferase C subunit"/>
    <property type="match status" value="1"/>
</dbReference>
<dbReference type="GO" id="GO:0016740">
    <property type="term" value="F:transferase activity"/>
    <property type="evidence" value="ECO:0007669"/>
    <property type="project" value="UniProtKB-KW"/>
</dbReference>
<dbReference type="EC" id="6.3.5.-" evidence="6"/>
<dbReference type="PANTHER" id="PTHR15004">
    <property type="entry name" value="GLUTAMYL-TRNA(GLN) AMIDOTRANSFERASE SUBUNIT C, MITOCHONDRIAL"/>
    <property type="match status" value="1"/>
</dbReference>
<protein>
    <recommendedName>
        <fullName evidence="6">Aspartyl/glutamyl-tRNA(Asn/Gln) amidotransferase subunit C</fullName>
        <shortName evidence="6">Asp/Glu-ADT subunit C</shortName>
        <ecNumber evidence="6">6.3.5.-</ecNumber>
    </recommendedName>
</protein>